<proteinExistence type="predicted"/>
<dbReference type="CDD" id="cd00090">
    <property type="entry name" value="HTH_ARSR"/>
    <property type="match status" value="1"/>
</dbReference>
<dbReference type="PANTHER" id="PTHR43132:SF2">
    <property type="entry name" value="ARSENICAL RESISTANCE OPERON REPRESSOR ARSR-RELATED"/>
    <property type="match status" value="1"/>
</dbReference>
<dbReference type="SUPFAM" id="SSF46785">
    <property type="entry name" value="Winged helix' DNA-binding domain"/>
    <property type="match status" value="1"/>
</dbReference>
<keyword evidence="2" id="KW-0238">DNA-binding</keyword>
<evidence type="ECO:0000256" key="4">
    <source>
        <dbReference type="SAM" id="MobiDB-lite"/>
    </source>
</evidence>
<feature type="domain" description="HTH arsR-type" evidence="5">
    <location>
        <begin position="1"/>
        <end position="95"/>
    </location>
</feature>
<keyword evidence="7" id="KW-1185">Reference proteome</keyword>
<dbReference type="Gene3D" id="1.10.10.10">
    <property type="entry name" value="Winged helix-like DNA-binding domain superfamily/Winged helix DNA-binding domain"/>
    <property type="match status" value="1"/>
</dbReference>
<dbReference type="PROSITE" id="PS50987">
    <property type="entry name" value="HTH_ARSR_2"/>
    <property type="match status" value="1"/>
</dbReference>
<name>A0A4S3KR29_9GAMM</name>
<dbReference type="PANTHER" id="PTHR43132">
    <property type="entry name" value="ARSENICAL RESISTANCE OPERON REPRESSOR ARSR-RELATED"/>
    <property type="match status" value="1"/>
</dbReference>
<protein>
    <recommendedName>
        <fullName evidence="5">HTH arsR-type domain-containing protein</fullName>
    </recommendedName>
</protein>
<sequence>MELNESIVALKALAQDTRLALYRLLVQAGPEGLPVGELAARLHVPDSTLSAHLRVLRTAGLVRDERRGRVIQCRADFARMDALLAYLTENCCAGSGACAPVPGCKTPPSPGAQAHATLTRARQRR</sequence>
<keyword evidence="1" id="KW-0805">Transcription regulation</keyword>
<accession>A0A4S3KR29</accession>
<reference evidence="6 7" key="1">
    <citation type="submission" date="2017-02" db="EMBL/GenBank/DDBJ databases">
        <title>Whole genome sequencing of Metallibacterium scheffleri DSM 24874 (T).</title>
        <authorList>
            <person name="Kumar S."/>
            <person name="Patil P."/>
            <person name="Patil P.B."/>
        </authorList>
    </citation>
    <scope>NUCLEOTIDE SEQUENCE [LARGE SCALE GENOMIC DNA]</scope>
    <source>
        <strain evidence="6 7">DSM 24874</strain>
    </source>
</reference>
<dbReference type="InterPro" id="IPR001845">
    <property type="entry name" value="HTH_ArsR_DNA-bd_dom"/>
</dbReference>
<dbReference type="AlphaFoldDB" id="A0A4S3KR29"/>
<evidence type="ECO:0000256" key="2">
    <source>
        <dbReference type="ARBA" id="ARBA00023125"/>
    </source>
</evidence>
<dbReference type="STRING" id="993689.GCA_002077135_01667"/>
<dbReference type="Pfam" id="PF12840">
    <property type="entry name" value="HTH_20"/>
    <property type="match status" value="1"/>
</dbReference>
<organism evidence="6 7">
    <name type="scientific">Metallibacterium scheffleri</name>
    <dbReference type="NCBI Taxonomy" id="993689"/>
    <lineage>
        <taxon>Bacteria</taxon>
        <taxon>Pseudomonadati</taxon>
        <taxon>Pseudomonadota</taxon>
        <taxon>Gammaproteobacteria</taxon>
        <taxon>Lysobacterales</taxon>
        <taxon>Rhodanobacteraceae</taxon>
        <taxon>Metallibacterium</taxon>
    </lineage>
</organism>
<dbReference type="InterPro" id="IPR051011">
    <property type="entry name" value="Metal_resp_trans_reg"/>
</dbReference>
<dbReference type="EMBL" id="MWQO01000012">
    <property type="protein sequence ID" value="THD11479.1"/>
    <property type="molecule type" value="Genomic_DNA"/>
</dbReference>
<dbReference type="OrthoDB" id="5297460at2"/>
<dbReference type="PRINTS" id="PR00778">
    <property type="entry name" value="HTHARSR"/>
</dbReference>
<dbReference type="NCBIfam" id="NF033788">
    <property type="entry name" value="HTH_metalloreg"/>
    <property type="match status" value="1"/>
</dbReference>
<keyword evidence="3" id="KW-0804">Transcription</keyword>
<comment type="caution">
    <text evidence="6">The sequence shown here is derived from an EMBL/GenBank/DDBJ whole genome shotgun (WGS) entry which is preliminary data.</text>
</comment>
<evidence type="ECO:0000313" key="7">
    <source>
        <dbReference type="Proteomes" id="UP000307749"/>
    </source>
</evidence>
<dbReference type="RefSeq" id="WP_081127028.1">
    <property type="nucleotide sequence ID" value="NZ_LDOS01000002.1"/>
</dbReference>
<dbReference type="Proteomes" id="UP000307749">
    <property type="component" value="Unassembled WGS sequence"/>
</dbReference>
<dbReference type="GO" id="GO:0003677">
    <property type="term" value="F:DNA binding"/>
    <property type="evidence" value="ECO:0007669"/>
    <property type="project" value="UniProtKB-KW"/>
</dbReference>
<gene>
    <name evidence="6" type="ORF">B1806_03615</name>
</gene>
<dbReference type="InterPro" id="IPR036390">
    <property type="entry name" value="WH_DNA-bd_sf"/>
</dbReference>
<evidence type="ECO:0000313" key="6">
    <source>
        <dbReference type="EMBL" id="THD11479.1"/>
    </source>
</evidence>
<evidence type="ECO:0000259" key="5">
    <source>
        <dbReference type="PROSITE" id="PS50987"/>
    </source>
</evidence>
<evidence type="ECO:0000256" key="1">
    <source>
        <dbReference type="ARBA" id="ARBA00023015"/>
    </source>
</evidence>
<dbReference type="InterPro" id="IPR011991">
    <property type="entry name" value="ArsR-like_HTH"/>
</dbReference>
<dbReference type="InterPro" id="IPR036388">
    <property type="entry name" value="WH-like_DNA-bd_sf"/>
</dbReference>
<feature type="region of interest" description="Disordered" evidence="4">
    <location>
        <begin position="105"/>
        <end position="125"/>
    </location>
</feature>
<dbReference type="SMART" id="SM00418">
    <property type="entry name" value="HTH_ARSR"/>
    <property type="match status" value="1"/>
</dbReference>
<dbReference type="GO" id="GO:0003700">
    <property type="term" value="F:DNA-binding transcription factor activity"/>
    <property type="evidence" value="ECO:0007669"/>
    <property type="project" value="InterPro"/>
</dbReference>
<evidence type="ECO:0000256" key="3">
    <source>
        <dbReference type="ARBA" id="ARBA00023163"/>
    </source>
</evidence>